<organism evidence="1 2">
    <name type="scientific">Brevifollis gellanilyticus</name>
    <dbReference type="NCBI Taxonomy" id="748831"/>
    <lineage>
        <taxon>Bacteria</taxon>
        <taxon>Pseudomonadati</taxon>
        <taxon>Verrucomicrobiota</taxon>
        <taxon>Verrucomicrobiia</taxon>
        <taxon>Verrucomicrobiales</taxon>
        <taxon>Verrucomicrobiaceae</taxon>
    </lineage>
</organism>
<sequence>MTEEEFHDFFMEVFQTLRLEHQENILSNWRCDKPTLVISDELIDTAFDGKFSDVRVAANLEVSKSVFLFRSFLLEHAPLNVLRDVVRHELLHASQPPVILPAQPRSTDPLIIAMHKVESHLAHQRNEELVQSLNRSYGSNEAEAWAWVDQFLVEKR</sequence>
<proteinExistence type="predicted"/>
<dbReference type="Proteomes" id="UP000321577">
    <property type="component" value="Unassembled WGS sequence"/>
</dbReference>
<dbReference type="EMBL" id="BKAG01000042">
    <property type="protein sequence ID" value="GEP45109.1"/>
    <property type="molecule type" value="Genomic_DNA"/>
</dbReference>
<keyword evidence="2" id="KW-1185">Reference proteome</keyword>
<protein>
    <submittedName>
        <fullName evidence="1">Uncharacterized protein</fullName>
    </submittedName>
</protein>
<dbReference type="RefSeq" id="WP_146853691.1">
    <property type="nucleotide sequence ID" value="NZ_BKAG01000042.1"/>
</dbReference>
<evidence type="ECO:0000313" key="1">
    <source>
        <dbReference type="EMBL" id="GEP45109.1"/>
    </source>
</evidence>
<dbReference type="AlphaFoldDB" id="A0A512MEE5"/>
<reference evidence="1 2" key="1">
    <citation type="submission" date="2019-07" db="EMBL/GenBank/DDBJ databases">
        <title>Whole genome shotgun sequence of Brevifollis gellanilyticus NBRC 108608.</title>
        <authorList>
            <person name="Hosoyama A."/>
            <person name="Uohara A."/>
            <person name="Ohji S."/>
            <person name="Ichikawa N."/>
        </authorList>
    </citation>
    <scope>NUCLEOTIDE SEQUENCE [LARGE SCALE GENOMIC DNA]</scope>
    <source>
        <strain evidence="1 2">NBRC 108608</strain>
    </source>
</reference>
<comment type="caution">
    <text evidence="1">The sequence shown here is derived from an EMBL/GenBank/DDBJ whole genome shotgun (WGS) entry which is preliminary data.</text>
</comment>
<gene>
    <name evidence="1" type="ORF">BGE01nite_44000</name>
</gene>
<evidence type="ECO:0000313" key="2">
    <source>
        <dbReference type="Proteomes" id="UP000321577"/>
    </source>
</evidence>
<accession>A0A512MEE5</accession>
<name>A0A512MEE5_9BACT</name>